<accession>A0ABV8RR06</accession>
<keyword evidence="5" id="KW-1185">Reference proteome</keyword>
<dbReference type="InterPro" id="IPR003016">
    <property type="entry name" value="2-oxoA_DH_lipoyl-BS"/>
</dbReference>
<organism evidence="4 5">
    <name type="scientific">Novosphingobium tardum</name>
    <dbReference type="NCBI Taxonomy" id="1538021"/>
    <lineage>
        <taxon>Bacteria</taxon>
        <taxon>Pseudomonadati</taxon>
        <taxon>Pseudomonadota</taxon>
        <taxon>Alphaproteobacteria</taxon>
        <taxon>Sphingomonadales</taxon>
        <taxon>Sphingomonadaceae</taxon>
        <taxon>Novosphingobium</taxon>
    </lineage>
</organism>
<dbReference type="PANTHER" id="PTHR23151:SF90">
    <property type="entry name" value="DIHYDROLIPOYLLYSINE-RESIDUE ACETYLTRANSFERASE COMPONENT OF PYRUVATE DEHYDROGENASE COMPLEX, MITOCHONDRIAL-RELATED"/>
    <property type="match status" value="1"/>
</dbReference>
<dbReference type="CDD" id="cd06849">
    <property type="entry name" value="lipoyl_domain"/>
    <property type="match status" value="1"/>
</dbReference>
<dbReference type="PROSITE" id="PS00189">
    <property type="entry name" value="LIPOYL"/>
    <property type="match status" value="1"/>
</dbReference>
<name>A0ABV8RR06_9SPHN</name>
<reference evidence="5" key="1">
    <citation type="journal article" date="2019" name="Int. J. Syst. Evol. Microbiol.">
        <title>The Global Catalogue of Microorganisms (GCM) 10K type strain sequencing project: providing services to taxonomists for standard genome sequencing and annotation.</title>
        <authorList>
            <consortium name="The Broad Institute Genomics Platform"/>
            <consortium name="The Broad Institute Genome Sequencing Center for Infectious Disease"/>
            <person name="Wu L."/>
            <person name="Ma J."/>
        </authorList>
    </citation>
    <scope>NUCLEOTIDE SEQUENCE [LARGE SCALE GENOMIC DNA]</scope>
    <source>
        <strain evidence="5">CGMCC 1.12989</strain>
    </source>
</reference>
<evidence type="ECO:0000313" key="5">
    <source>
        <dbReference type="Proteomes" id="UP001595828"/>
    </source>
</evidence>
<sequence>MATEIRIPKLGMSITEMTLVEWMFGDGDQVNVGDVIYTVETDKSTNEVEAQDAGIIHPTGTEGEVYQVGDLIGTID</sequence>
<dbReference type="PANTHER" id="PTHR23151">
    <property type="entry name" value="DIHYDROLIPOAMIDE ACETYL/SUCCINYL-TRANSFERASE-RELATED"/>
    <property type="match status" value="1"/>
</dbReference>
<dbReference type="InterPro" id="IPR000089">
    <property type="entry name" value="Biotin_lipoyl"/>
</dbReference>
<evidence type="ECO:0000256" key="2">
    <source>
        <dbReference type="ARBA" id="ARBA00022823"/>
    </source>
</evidence>
<dbReference type="InterPro" id="IPR045257">
    <property type="entry name" value="E2/Pdx1"/>
</dbReference>
<evidence type="ECO:0000313" key="4">
    <source>
        <dbReference type="EMBL" id="MFC4295583.1"/>
    </source>
</evidence>
<dbReference type="EMBL" id="JBHSDR010000006">
    <property type="protein sequence ID" value="MFC4295583.1"/>
    <property type="molecule type" value="Genomic_DNA"/>
</dbReference>
<dbReference type="Proteomes" id="UP001595828">
    <property type="component" value="Unassembled WGS sequence"/>
</dbReference>
<dbReference type="PROSITE" id="PS50968">
    <property type="entry name" value="BIOTINYL_LIPOYL"/>
    <property type="match status" value="1"/>
</dbReference>
<proteinExistence type="predicted"/>
<comment type="cofactor">
    <cofactor evidence="1">
        <name>(R)-lipoate</name>
        <dbReference type="ChEBI" id="CHEBI:83088"/>
    </cofactor>
</comment>
<evidence type="ECO:0000259" key="3">
    <source>
        <dbReference type="PROSITE" id="PS50968"/>
    </source>
</evidence>
<dbReference type="RefSeq" id="WP_379539052.1">
    <property type="nucleotide sequence ID" value="NZ_JBHSDR010000006.1"/>
</dbReference>
<dbReference type="SUPFAM" id="SSF51230">
    <property type="entry name" value="Single hybrid motif"/>
    <property type="match status" value="1"/>
</dbReference>
<gene>
    <name evidence="4" type="ORF">ACFO0A_11005</name>
</gene>
<keyword evidence="2" id="KW-0450">Lipoyl</keyword>
<dbReference type="InterPro" id="IPR011053">
    <property type="entry name" value="Single_hybrid_motif"/>
</dbReference>
<protein>
    <submittedName>
        <fullName evidence="4">Biotin/lipoyl-containing protein</fullName>
    </submittedName>
</protein>
<dbReference type="Pfam" id="PF00364">
    <property type="entry name" value="Biotin_lipoyl"/>
    <property type="match status" value="1"/>
</dbReference>
<feature type="domain" description="Lipoyl-binding" evidence="3">
    <location>
        <begin position="2"/>
        <end position="76"/>
    </location>
</feature>
<dbReference type="Gene3D" id="2.40.50.100">
    <property type="match status" value="1"/>
</dbReference>
<evidence type="ECO:0000256" key="1">
    <source>
        <dbReference type="ARBA" id="ARBA00001938"/>
    </source>
</evidence>
<comment type="caution">
    <text evidence="4">The sequence shown here is derived from an EMBL/GenBank/DDBJ whole genome shotgun (WGS) entry which is preliminary data.</text>
</comment>